<dbReference type="RefSeq" id="XP_025956403.1">
    <property type="nucleotide sequence ID" value="XM_026100618.2"/>
</dbReference>
<dbReference type="InterPro" id="IPR000483">
    <property type="entry name" value="Cys-rich_flank_reg_C"/>
</dbReference>
<dbReference type="Pfam" id="PF01463">
    <property type="entry name" value="LRRCT"/>
    <property type="match status" value="1"/>
</dbReference>
<dbReference type="InterPro" id="IPR050541">
    <property type="entry name" value="LRR_TM_domain-containing"/>
</dbReference>
<dbReference type="CTD" id="150356"/>
<comment type="subcellular location">
    <subcellularLocation>
        <location evidence="1">Secreted</location>
        <location evidence="1">Extracellular space</location>
        <location evidence="1">Extracellular matrix</location>
    </subcellularLocation>
</comment>
<keyword evidence="2" id="KW-0964">Secreted</keyword>
<dbReference type="Pfam" id="PF13855">
    <property type="entry name" value="LRR_8"/>
    <property type="match status" value="5"/>
</dbReference>
<evidence type="ECO:0000256" key="10">
    <source>
        <dbReference type="ARBA" id="ARBA00061422"/>
    </source>
</evidence>
<dbReference type="InterPro" id="IPR032675">
    <property type="entry name" value="LRR_dom_sf"/>
</dbReference>
<keyword evidence="3" id="KW-0272">Extracellular matrix</keyword>
<evidence type="ECO:0000256" key="4">
    <source>
        <dbReference type="ARBA" id="ARBA00022614"/>
    </source>
</evidence>
<dbReference type="FunFam" id="3.80.10.10:FF:000311">
    <property type="entry name" value="Chondroadherin-like a"/>
    <property type="match status" value="1"/>
</dbReference>
<keyword evidence="8" id="KW-0325">Glycoprotein</keyword>
<dbReference type="AlphaFoldDB" id="A0A8C4J9D8"/>
<feature type="region of interest" description="Disordered" evidence="13">
    <location>
        <begin position="706"/>
        <end position="744"/>
    </location>
</feature>
<dbReference type="Proteomes" id="UP000694423">
    <property type="component" value="Unplaced"/>
</dbReference>
<keyword evidence="5 14" id="KW-0732">Signal</keyword>
<evidence type="ECO:0000256" key="9">
    <source>
        <dbReference type="ARBA" id="ARBA00053126"/>
    </source>
</evidence>
<dbReference type="Gene3D" id="3.80.10.10">
    <property type="entry name" value="Ribonuclease Inhibitor"/>
    <property type="match status" value="3"/>
</dbReference>
<dbReference type="PROSITE" id="PS51450">
    <property type="entry name" value="LRR"/>
    <property type="match status" value="2"/>
</dbReference>
<keyword evidence="4" id="KW-0433">Leucine-rich repeat</keyword>
<dbReference type="SMART" id="SM00082">
    <property type="entry name" value="LRRCT"/>
    <property type="match status" value="2"/>
</dbReference>
<evidence type="ECO:0000256" key="11">
    <source>
        <dbReference type="ARBA" id="ARBA00064652"/>
    </source>
</evidence>
<dbReference type="SUPFAM" id="SSF52058">
    <property type="entry name" value="L domain-like"/>
    <property type="match status" value="2"/>
</dbReference>
<evidence type="ECO:0000256" key="1">
    <source>
        <dbReference type="ARBA" id="ARBA00004498"/>
    </source>
</evidence>
<dbReference type="GeneID" id="112983479"/>
<proteinExistence type="inferred from homology"/>
<dbReference type="SMART" id="SM00369">
    <property type="entry name" value="LRR_TYP"/>
    <property type="match status" value="18"/>
</dbReference>
<evidence type="ECO:0000256" key="8">
    <source>
        <dbReference type="ARBA" id="ARBA00023180"/>
    </source>
</evidence>
<evidence type="ECO:0000256" key="3">
    <source>
        <dbReference type="ARBA" id="ARBA00022530"/>
    </source>
</evidence>
<dbReference type="InterPro" id="IPR001611">
    <property type="entry name" value="Leu-rich_rpt"/>
</dbReference>
<dbReference type="Ensembl" id="ENSDNVT00000007406.1">
    <property type="protein sequence ID" value="ENSDNVP00000006144.1"/>
    <property type="gene ID" value="ENSDNVG00000004394.1"/>
</dbReference>
<protein>
    <recommendedName>
        <fullName evidence="12">Chondroadherin-like protein</fullName>
    </recommendedName>
</protein>
<feature type="domain" description="LRRCT" evidence="16">
    <location>
        <begin position="303"/>
        <end position="351"/>
    </location>
</feature>
<evidence type="ECO:0000256" key="6">
    <source>
        <dbReference type="ARBA" id="ARBA00022737"/>
    </source>
</evidence>
<dbReference type="OrthoDB" id="643377at2759"/>
<dbReference type="FunFam" id="3.80.10.10:FF:000368">
    <property type="entry name" value="Chondroadherin like"/>
    <property type="match status" value="1"/>
</dbReference>
<evidence type="ECO:0000256" key="2">
    <source>
        <dbReference type="ARBA" id="ARBA00022525"/>
    </source>
</evidence>
<keyword evidence="18" id="KW-1185">Reference proteome</keyword>
<reference evidence="17" key="2">
    <citation type="submission" date="2025-09" db="UniProtKB">
        <authorList>
            <consortium name="Ensembl"/>
        </authorList>
    </citation>
    <scope>IDENTIFICATION</scope>
</reference>
<dbReference type="PANTHER" id="PTHR24369:SF213">
    <property type="entry name" value="INSULIN LIKE GROWTH FACTOR BINDING PROTEIN ACID LABILE SUBUNIT"/>
    <property type="match status" value="1"/>
</dbReference>
<comment type="similarity">
    <text evidence="10">Belongs to the small leucine-rich proteoglycan (SLRP) family. SLRP class IV subfamily.</text>
</comment>
<feature type="domain" description="LRRNT" evidence="15">
    <location>
        <begin position="26"/>
        <end position="60"/>
    </location>
</feature>
<comment type="subunit">
    <text evidence="11">Associates with collagen and binds to collagen fibrils.</text>
</comment>
<dbReference type="InterPro" id="IPR003591">
    <property type="entry name" value="Leu-rich_rpt_typical-subtyp"/>
</dbReference>
<evidence type="ECO:0000313" key="18">
    <source>
        <dbReference type="Proteomes" id="UP000694423"/>
    </source>
</evidence>
<gene>
    <name evidence="17" type="primary">CHADL</name>
</gene>
<keyword evidence="7" id="KW-1015">Disulfide bond</keyword>
<sequence>MSTMGLSPGPLLLAAVLVLQEAAANRCPPACICDNIRTHVLCLNRNLTGIPGTIPQITKKLDLWGNSFKVIPAGAFLNIPYLTHLNLQHCKVESIEEGAFRGLGRLVYLNLASNSIASIYQESLDGLSSLQQLILEKNRIEEIQLGAFSQLGFLNFLNLGENALVYLPDMVFQGLQVIRWLRLSHNALHVLGNEAFAGLPTLRRLSLDHNELQALPSEALSRLSGTTRLDLGHNPITYITEEAIDMASLKHLLLDNAALQDISHKAFVKSPQLRTLDLRNNQLQGLQPLAGPASVAKINLAGNPLLCSCHLRPFREWMGRMRVHVEAACAGPPALQGQQLELLRPLEMRCGDHLIGARLSPSPTSPAGRPKEAARRKCPGDCTCSPDFQHSNCENRNLREIPQGFPSNTQLLDLRQNDFQAVPRDSFPGLKGLVSLHLQSCKIAVLHPGALQGLEKLVYLYLSDNNLSALEAAAFDGVPQLAYLYLDHNSFTRVPQGAFRLLPNLFSLHLQHNAIGQLSEGDLAGVEKLRWLYLTGNTISNISPAALRPTKMLEKLHLDENRLEEVPTGSLRGLPALSELKLSKNPIKSMGVGAFLPVASTLQHLFLDNMGLERISSGAFAGLGPKIKSLYLENNKMSRIPDMRSFTGLEILNLRDVPFRCDCQLLPLRRWIDKLNLRVGATCGSPAEARGRKVKFSTIFQTCPGWGQDKATRASPDKATTVSKPSKQKRLGKPPAKGPKKSKA</sequence>
<evidence type="ECO:0000259" key="16">
    <source>
        <dbReference type="SMART" id="SM00082"/>
    </source>
</evidence>
<dbReference type="GO" id="GO:0005886">
    <property type="term" value="C:plasma membrane"/>
    <property type="evidence" value="ECO:0007669"/>
    <property type="project" value="TreeGrafter"/>
</dbReference>
<feature type="signal peptide" evidence="14">
    <location>
        <begin position="1"/>
        <end position="24"/>
    </location>
</feature>
<dbReference type="PANTHER" id="PTHR24369">
    <property type="entry name" value="ANTIGEN BSP, PUTATIVE-RELATED"/>
    <property type="match status" value="1"/>
</dbReference>
<evidence type="ECO:0000256" key="14">
    <source>
        <dbReference type="SAM" id="SignalP"/>
    </source>
</evidence>
<evidence type="ECO:0000313" key="17">
    <source>
        <dbReference type="Ensembl" id="ENSDNVP00000006144.1"/>
    </source>
</evidence>
<evidence type="ECO:0000259" key="15">
    <source>
        <dbReference type="SMART" id="SM00013"/>
    </source>
</evidence>
<evidence type="ECO:0000256" key="12">
    <source>
        <dbReference type="ARBA" id="ARBA00071892"/>
    </source>
</evidence>
<feature type="chain" id="PRO_5034464987" description="Chondroadherin-like protein" evidence="14">
    <location>
        <begin position="25"/>
        <end position="744"/>
    </location>
</feature>
<feature type="compositionally biased region" description="Basic residues" evidence="13">
    <location>
        <begin position="726"/>
        <end position="744"/>
    </location>
</feature>
<evidence type="ECO:0000256" key="7">
    <source>
        <dbReference type="ARBA" id="ARBA00023157"/>
    </source>
</evidence>
<comment type="function">
    <text evidence="9">Potential negative modulator of chondrocyte differentiation. Inhibits collagen fibrillogenesis in vitro. May influence chondrocyte's differentiation by acting on its cellular collagenous microenvironment.</text>
</comment>
<dbReference type="SMART" id="SM00013">
    <property type="entry name" value="LRRNT"/>
    <property type="match status" value="2"/>
</dbReference>
<reference evidence="17" key="1">
    <citation type="submission" date="2025-08" db="UniProtKB">
        <authorList>
            <consortium name="Ensembl"/>
        </authorList>
    </citation>
    <scope>IDENTIFICATION</scope>
</reference>
<keyword evidence="6" id="KW-0677">Repeat</keyword>
<dbReference type="FunFam" id="3.80.10.10:FF:000059">
    <property type="entry name" value="Chondroadherin like"/>
    <property type="match status" value="1"/>
</dbReference>
<feature type="domain" description="LRRCT" evidence="16">
    <location>
        <begin position="658"/>
        <end position="704"/>
    </location>
</feature>
<feature type="domain" description="LRRNT" evidence="15">
    <location>
        <begin position="377"/>
        <end position="411"/>
    </location>
</feature>
<accession>A0A8C4J9D8</accession>
<name>A0A8C4J9D8_DRONO</name>
<dbReference type="KEGG" id="dne:112983479"/>
<dbReference type="SMART" id="SM00364">
    <property type="entry name" value="LRR_BAC"/>
    <property type="match status" value="6"/>
</dbReference>
<evidence type="ECO:0000256" key="5">
    <source>
        <dbReference type="ARBA" id="ARBA00022729"/>
    </source>
</evidence>
<evidence type="ECO:0000256" key="13">
    <source>
        <dbReference type="SAM" id="MobiDB-lite"/>
    </source>
</evidence>
<dbReference type="InterPro" id="IPR000372">
    <property type="entry name" value="LRRNT"/>
</dbReference>
<organism evidence="17 18">
    <name type="scientific">Dromaius novaehollandiae</name>
    <name type="common">Emu</name>
    <dbReference type="NCBI Taxonomy" id="8790"/>
    <lineage>
        <taxon>Eukaryota</taxon>
        <taxon>Metazoa</taxon>
        <taxon>Chordata</taxon>
        <taxon>Craniata</taxon>
        <taxon>Vertebrata</taxon>
        <taxon>Euteleostomi</taxon>
        <taxon>Archelosauria</taxon>
        <taxon>Archosauria</taxon>
        <taxon>Dinosauria</taxon>
        <taxon>Saurischia</taxon>
        <taxon>Theropoda</taxon>
        <taxon>Coelurosauria</taxon>
        <taxon>Aves</taxon>
        <taxon>Palaeognathae</taxon>
        <taxon>Casuariiformes</taxon>
        <taxon>Dromaiidae</taxon>
        <taxon>Dromaius</taxon>
    </lineage>
</organism>